<keyword evidence="7" id="KW-0275">Fatty acid biosynthesis</keyword>
<dbReference type="NCBIfam" id="NF000832">
    <property type="entry name" value="PRK00070.3-2"/>
    <property type="match status" value="1"/>
</dbReference>
<organism evidence="12">
    <name type="scientific">freshwater metagenome</name>
    <dbReference type="NCBI Taxonomy" id="449393"/>
    <lineage>
        <taxon>unclassified sequences</taxon>
        <taxon>metagenomes</taxon>
        <taxon>ecological metagenomes</taxon>
    </lineage>
</organism>
<dbReference type="EMBL" id="CAFBLJ010000109">
    <property type="protein sequence ID" value="CAB4880140.1"/>
    <property type="molecule type" value="Genomic_DNA"/>
</dbReference>
<evidence type="ECO:0000313" key="9">
    <source>
        <dbReference type="EMBL" id="CAB4727629.1"/>
    </source>
</evidence>
<dbReference type="InterPro" id="IPR002582">
    <property type="entry name" value="ACPS"/>
</dbReference>
<evidence type="ECO:0000256" key="6">
    <source>
        <dbReference type="ARBA" id="ARBA00023098"/>
    </source>
</evidence>
<dbReference type="SUPFAM" id="SSF56214">
    <property type="entry name" value="4'-phosphopantetheinyl transferase"/>
    <property type="match status" value="1"/>
</dbReference>
<name>A0A6J7EFU2_9ZZZZ</name>
<dbReference type="InterPro" id="IPR008278">
    <property type="entry name" value="4-PPantetheinyl_Trfase_dom"/>
</dbReference>
<evidence type="ECO:0000256" key="7">
    <source>
        <dbReference type="ARBA" id="ARBA00023160"/>
    </source>
</evidence>
<dbReference type="AlphaFoldDB" id="A0A6J7EFU2"/>
<sequence length="126" mass="13855">MIVGIGVDAVEIDRFRRSLERTPSMKSRLFTSEELDYVEPHDDPTASLAARFAAREAVMKAMGVGLGAFEFHDVWVQRAESGRPTLAVTGRAQQIANELGVTDWHLSITHTDSTAIAYVIAVRSLP</sequence>
<dbReference type="InterPro" id="IPR004568">
    <property type="entry name" value="Ppantetheine-prot_Trfase_dom"/>
</dbReference>
<accession>A0A6J7EFU2</accession>
<dbReference type="GO" id="GO:0000287">
    <property type="term" value="F:magnesium ion binding"/>
    <property type="evidence" value="ECO:0007669"/>
    <property type="project" value="InterPro"/>
</dbReference>
<keyword evidence="6" id="KW-0443">Lipid metabolism</keyword>
<evidence type="ECO:0000313" key="10">
    <source>
        <dbReference type="EMBL" id="CAB4768690.1"/>
    </source>
</evidence>
<dbReference type="EMBL" id="CAEZYH010000081">
    <property type="protein sequence ID" value="CAB4727629.1"/>
    <property type="molecule type" value="Genomic_DNA"/>
</dbReference>
<keyword evidence="2" id="KW-0808">Transferase</keyword>
<dbReference type="HAMAP" id="MF_00101">
    <property type="entry name" value="AcpS"/>
    <property type="match status" value="1"/>
</dbReference>
<evidence type="ECO:0000313" key="12">
    <source>
        <dbReference type="EMBL" id="CAB4880140.1"/>
    </source>
</evidence>
<keyword evidence="1" id="KW-0444">Lipid biosynthesis</keyword>
<dbReference type="EMBL" id="CAEZZP010000031">
    <property type="protein sequence ID" value="CAB4768690.1"/>
    <property type="molecule type" value="Genomic_DNA"/>
</dbReference>
<feature type="domain" description="4'-phosphopantetheinyl transferase" evidence="8">
    <location>
        <begin position="4"/>
        <end position="107"/>
    </location>
</feature>
<dbReference type="NCBIfam" id="TIGR00516">
    <property type="entry name" value="acpS"/>
    <property type="match status" value="1"/>
</dbReference>
<evidence type="ECO:0000256" key="1">
    <source>
        <dbReference type="ARBA" id="ARBA00022516"/>
    </source>
</evidence>
<proteinExistence type="inferred from homology"/>
<evidence type="ECO:0000256" key="3">
    <source>
        <dbReference type="ARBA" id="ARBA00022723"/>
    </source>
</evidence>
<evidence type="ECO:0000313" key="13">
    <source>
        <dbReference type="EMBL" id="CAB4908256.1"/>
    </source>
</evidence>
<evidence type="ECO:0000313" key="11">
    <source>
        <dbReference type="EMBL" id="CAB4821671.1"/>
    </source>
</evidence>
<dbReference type="EMBL" id="CAFBMF010000105">
    <property type="protein sequence ID" value="CAB4908256.1"/>
    <property type="molecule type" value="Genomic_DNA"/>
</dbReference>
<evidence type="ECO:0000256" key="4">
    <source>
        <dbReference type="ARBA" id="ARBA00022832"/>
    </source>
</evidence>
<evidence type="ECO:0000256" key="5">
    <source>
        <dbReference type="ARBA" id="ARBA00022842"/>
    </source>
</evidence>
<dbReference type="GO" id="GO:0008897">
    <property type="term" value="F:holo-[acyl-carrier-protein] synthase activity"/>
    <property type="evidence" value="ECO:0007669"/>
    <property type="project" value="InterPro"/>
</dbReference>
<dbReference type="NCBIfam" id="TIGR00556">
    <property type="entry name" value="pantethn_trn"/>
    <property type="match status" value="1"/>
</dbReference>
<dbReference type="InterPro" id="IPR037143">
    <property type="entry name" value="4-PPantetheinyl_Trfase_dom_sf"/>
</dbReference>
<dbReference type="Pfam" id="PF01648">
    <property type="entry name" value="ACPS"/>
    <property type="match status" value="1"/>
</dbReference>
<keyword evidence="5" id="KW-0460">Magnesium</keyword>
<dbReference type="EMBL" id="CAFBPS010000117">
    <property type="protein sequence ID" value="CAB5034471.1"/>
    <property type="molecule type" value="Genomic_DNA"/>
</dbReference>
<dbReference type="EMBL" id="CAFAAL010000256">
    <property type="protein sequence ID" value="CAB4821671.1"/>
    <property type="molecule type" value="Genomic_DNA"/>
</dbReference>
<evidence type="ECO:0000256" key="2">
    <source>
        <dbReference type="ARBA" id="ARBA00022679"/>
    </source>
</evidence>
<evidence type="ECO:0000259" key="8">
    <source>
        <dbReference type="Pfam" id="PF01648"/>
    </source>
</evidence>
<reference evidence="12" key="1">
    <citation type="submission" date="2020-05" db="EMBL/GenBank/DDBJ databases">
        <authorList>
            <person name="Chiriac C."/>
            <person name="Salcher M."/>
            <person name="Ghai R."/>
            <person name="Kavagutti S V."/>
        </authorList>
    </citation>
    <scope>NUCLEOTIDE SEQUENCE</scope>
</reference>
<gene>
    <name evidence="9" type="ORF">UFOPK2658_01492</name>
    <name evidence="10" type="ORF">UFOPK2880_00685</name>
    <name evidence="11" type="ORF">UFOPK3004_01865</name>
    <name evidence="12" type="ORF">UFOPK3304_01563</name>
    <name evidence="13" type="ORF">UFOPK3494_01350</name>
    <name evidence="14" type="ORF">UFOPK4134_01345</name>
</gene>
<dbReference type="GO" id="GO:0006633">
    <property type="term" value="P:fatty acid biosynthetic process"/>
    <property type="evidence" value="ECO:0007669"/>
    <property type="project" value="UniProtKB-KW"/>
</dbReference>
<keyword evidence="3" id="KW-0479">Metal-binding</keyword>
<evidence type="ECO:0000313" key="14">
    <source>
        <dbReference type="EMBL" id="CAB5034471.1"/>
    </source>
</evidence>
<keyword evidence="4" id="KW-0276">Fatty acid metabolism</keyword>
<protein>
    <submittedName>
        <fullName evidence="12">Unannotated protein</fullName>
    </submittedName>
</protein>
<dbReference type="Gene3D" id="3.90.470.20">
    <property type="entry name" value="4'-phosphopantetheinyl transferase domain"/>
    <property type="match status" value="1"/>
</dbReference>